<evidence type="ECO:0000259" key="6">
    <source>
        <dbReference type="PROSITE" id="PS50102"/>
    </source>
</evidence>
<dbReference type="CDD" id="cd00590">
    <property type="entry name" value="RRM_SF"/>
    <property type="match status" value="1"/>
</dbReference>
<keyword evidence="5" id="KW-0472">Membrane</keyword>
<dbReference type="Pfam" id="PF02136">
    <property type="entry name" value="NTF2"/>
    <property type="match status" value="1"/>
</dbReference>
<accession>A0A0N4V9M3</accession>
<feature type="compositionally biased region" description="Polar residues" evidence="4">
    <location>
        <begin position="293"/>
        <end position="303"/>
    </location>
</feature>
<dbReference type="InterPro" id="IPR035979">
    <property type="entry name" value="RBD_domain_sf"/>
</dbReference>
<feature type="region of interest" description="Disordered" evidence="4">
    <location>
        <begin position="139"/>
        <end position="167"/>
    </location>
</feature>
<comment type="subcellular location">
    <subcellularLocation>
        <location evidence="1">Cytoplasm</location>
        <location evidence="1">Stress granule</location>
    </subcellularLocation>
</comment>
<dbReference type="InterPro" id="IPR000504">
    <property type="entry name" value="RRM_dom"/>
</dbReference>
<feature type="compositionally biased region" description="Low complexity" evidence="4">
    <location>
        <begin position="266"/>
        <end position="280"/>
    </location>
</feature>
<feature type="domain" description="RRM" evidence="6">
    <location>
        <begin position="312"/>
        <end position="422"/>
    </location>
</feature>
<feature type="compositionally biased region" description="Polar residues" evidence="4">
    <location>
        <begin position="225"/>
        <end position="256"/>
    </location>
</feature>
<dbReference type="Gene3D" id="3.10.450.50">
    <property type="match status" value="1"/>
</dbReference>
<feature type="region of interest" description="Disordered" evidence="4">
    <location>
        <begin position="205"/>
        <end position="303"/>
    </location>
</feature>
<protein>
    <submittedName>
        <fullName evidence="10">RRM domain-containing protein</fullName>
    </submittedName>
</protein>
<dbReference type="Gene3D" id="3.30.70.330">
    <property type="match status" value="1"/>
</dbReference>
<evidence type="ECO:0000256" key="2">
    <source>
        <dbReference type="ARBA" id="ARBA00022884"/>
    </source>
</evidence>
<dbReference type="SUPFAM" id="SSF54427">
    <property type="entry name" value="NTF2-like"/>
    <property type="match status" value="1"/>
</dbReference>
<evidence type="ECO:0000313" key="8">
    <source>
        <dbReference type="EMBL" id="VDD91911.1"/>
    </source>
</evidence>
<dbReference type="PANTHER" id="PTHR10693">
    <property type="entry name" value="RAS GTPASE-ACTIVATING PROTEIN-BINDING PROTEIN"/>
    <property type="match status" value="1"/>
</dbReference>
<dbReference type="GO" id="GO:0005829">
    <property type="term" value="C:cytosol"/>
    <property type="evidence" value="ECO:0007669"/>
    <property type="project" value="TreeGrafter"/>
</dbReference>
<evidence type="ECO:0000313" key="10">
    <source>
        <dbReference type="WBParaSite" id="EVEC_0000714101-mRNA-1"/>
    </source>
</evidence>
<dbReference type="STRING" id="51028.A0A0N4V9M3"/>
<feature type="compositionally biased region" description="Basic and acidic residues" evidence="4">
    <location>
        <begin position="458"/>
        <end position="471"/>
    </location>
</feature>
<dbReference type="PROSITE" id="PS50102">
    <property type="entry name" value="RRM"/>
    <property type="match status" value="1"/>
</dbReference>
<dbReference type="InterPro" id="IPR039539">
    <property type="entry name" value="Ras_GTPase_bind_prot"/>
</dbReference>
<dbReference type="AlphaFoldDB" id="A0A0N4V9M3"/>
<keyword evidence="9" id="KW-1185">Reference proteome</keyword>
<dbReference type="InterPro" id="IPR032710">
    <property type="entry name" value="NTF2-like_dom_sf"/>
</dbReference>
<dbReference type="PANTHER" id="PTHR10693:SF20">
    <property type="entry name" value="AT27578P"/>
    <property type="match status" value="1"/>
</dbReference>
<organism evidence="10">
    <name type="scientific">Enterobius vermicularis</name>
    <name type="common">Human pinworm</name>
    <dbReference type="NCBI Taxonomy" id="51028"/>
    <lineage>
        <taxon>Eukaryota</taxon>
        <taxon>Metazoa</taxon>
        <taxon>Ecdysozoa</taxon>
        <taxon>Nematoda</taxon>
        <taxon>Chromadorea</taxon>
        <taxon>Rhabditida</taxon>
        <taxon>Spirurina</taxon>
        <taxon>Oxyuridomorpha</taxon>
        <taxon>Oxyuroidea</taxon>
        <taxon>Oxyuridae</taxon>
        <taxon>Enterobius</taxon>
    </lineage>
</organism>
<evidence type="ECO:0000313" key="9">
    <source>
        <dbReference type="Proteomes" id="UP000274131"/>
    </source>
</evidence>
<dbReference type="GO" id="GO:0003729">
    <property type="term" value="F:mRNA binding"/>
    <property type="evidence" value="ECO:0007669"/>
    <property type="project" value="TreeGrafter"/>
</dbReference>
<evidence type="ECO:0000256" key="3">
    <source>
        <dbReference type="PROSITE-ProRule" id="PRU00176"/>
    </source>
</evidence>
<feature type="compositionally biased region" description="Polar residues" evidence="4">
    <location>
        <begin position="142"/>
        <end position="157"/>
    </location>
</feature>
<sequence>MFLEWKGNAWSKGSDRSIMKMEGVSDLVNGRNEVTKPREVAKTVQPSPREIGREFVRQYYTMLSERPQDVYRFYSHESYFAHDSEQPVQGQQASFFTLKIFLIFILNGIATLMGIFEIYLFVLKVSHIHGTAKEHSPGIINGDQNTSINGQLQNVIGSSGDDEQRATDLSDEAINISEEEHEEVEPTNEHDSYVVHGDDDHQDIIGTEKPTEVTDGKTGVVSLDQGRTSAPSAQQSWAKMVSSSASQTAPQYSRTVAPNKPAARGVAASQPVSSNVQSSQGNITSYHQKESDSYATSGNTHAGTRYQSDSNCKLYIGNIVRTSCPDKTEIAEAEIKSVLEQYGAVASVKVPPKAIDKSVYHAYAFIVMKTPEGASNVFKAARKDQERGTYYLNMKLNCFEFDGEVTLSAQKNDRVRTPYIHRNGPPLPGMSRGSHTRSGMGARGANRNMYSRPYGGSSEHRHPGSVHTQHE</sequence>
<dbReference type="OrthoDB" id="339151at2759"/>
<reference evidence="8 9" key="2">
    <citation type="submission" date="2018-10" db="EMBL/GenBank/DDBJ databases">
        <authorList>
            <consortium name="Pathogen Informatics"/>
        </authorList>
    </citation>
    <scope>NUCLEOTIDE SEQUENCE [LARGE SCALE GENOMIC DNA]</scope>
</reference>
<dbReference type="InterPro" id="IPR002075">
    <property type="entry name" value="NTF2_dom"/>
</dbReference>
<dbReference type="EMBL" id="UXUI01008599">
    <property type="protein sequence ID" value="VDD91911.1"/>
    <property type="molecule type" value="Genomic_DNA"/>
</dbReference>
<dbReference type="GO" id="GO:1990904">
    <property type="term" value="C:ribonucleoprotein complex"/>
    <property type="evidence" value="ECO:0007669"/>
    <property type="project" value="TreeGrafter"/>
</dbReference>
<dbReference type="SMART" id="SM00360">
    <property type="entry name" value="RRM"/>
    <property type="match status" value="1"/>
</dbReference>
<gene>
    <name evidence="8" type="ORF">EVEC_LOCUS6662</name>
</gene>
<dbReference type="InterPro" id="IPR018222">
    <property type="entry name" value="Nuclear_transport_factor_2_euk"/>
</dbReference>
<dbReference type="PROSITE" id="PS50177">
    <property type="entry name" value="NTF2_DOMAIN"/>
    <property type="match status" value="1"/>
</dbReference>
<feature type="domain" description="NTF2" evidence="7">
    <location>
        <begin position="51"/>
        <end position="81"/>
    </location>
</feature>
<keyword evidence="5" id="KW-1133">Transmembrane helix</keyword>
<dbReference type="SUPFAM" id="SSF54928">
    <property type="entry name" value="RNA-binding domain, RBD"/>
    <property type="match status" value="1"/>
</dbReference>
<dbReference type="WBParaSite" id="EVEC_0000714101-mRNA-1">
    <property type="protein sequence ID" value="EVEC_0000714101-mRNA-1"/>
    <property type="gene ID" value="EVEC_0000714101"/>
</dbReference>
<feature type="transmembrane region" description="Helical" evidence="5">
    <location>
        <begin position="100"/>
        <end position="122"/>
    </location>
</feature>
<keyword evidence="5" id="KW-0812">Transmembrane</keyword>
<reference evidence="10" key="1">
    <citation type="submission" date="2017-02" db="UniProtKB">
        <authorList>
            <consortium name="WormBaseParasite"/>
        </authorList>
    </citation>
    <scope>IDENTIFICATION</scope>
</reference>
<feature type="region of interest" description="Disordered" evidence="4">
    <location>
        <begin position="417"/>
        <end position="471"/>
    </location>
</feature>
<evidence type="ECO:0000259" key="7">
    <source>
        <dbReference type="PROSITE" id="PS50177"/>
    </source>
</evidence>
<dbReference type="InterPro" id="IPR012677">
    <property type="entry name" value="Nucleotide-bd_a/b_plait_sf"/>
</dbReference>
<name>A0A0N4V9M3_ENTVE</name>
<proteinExistence type="predicted"/>
<evidence type="ECO:0000256" key="1">
    <source>
        <dbReference type="ARBA" id="ARBA00004210"/>
    </source>
</evidence>
<dbReference type="GO" id="GO:0010494">
    <property type="term" value="C:cytoplasmic stress granule"/>
    <property type="evidence" value="ECO:0007669"/>
    <property type="project" value="UniProtKB-SubCell"/>
</dbReference>
<evidence type="ECO:0000256" key="4">
    <source>
        <dbReference type="SAM" id="MobiDB-lite"/>
    </source>
</evidence>
<dbReference type="Proteomes" id="UP000274131">
    <property type="component" value="Unassembled WGS sequence"/>
</dbReference>
<keyword evidence="2 3" id="KW-0694">RNA-binding</keyword>
<evidence type="ECO:0000256" key="5">
    <source>
        <dbReference type="SAM" id="Phobius"/>
    </source>
</evidence>